<proteinExistence type="predicted"/>
<evidence type="ECO:0000313" key="1">
    <source>
        <dbReference type="EMBL" id="GIX69164.1"/>
    </source>
</evidence>
<reference evidence="1 2" key="1">
    <citation type="submission" date="2021-06" db="EMBL/GenBank/DDBJ databases">
        <title>Caerostris extrusa draft genome.</title>
        <authorList>
            <person name="Kono N."/>
            <person name="Arakawa K."/>
        </authorList>
    </citation>
    <scope>NUCLEOTIDE SEQUENCE [LARGE SCALE GENOMIC DNA]</scope>
</reference>
<accession>A0AAV4MED0</accession>
<keyword evidence="2" id="KW-1185">Reference proteome</keyword>
<dbReference type="Proteomes" id="UP001054945">
    <property type="component" value="Unassembled WGS sequence"/>
</dbReference>
<evidence type="ECO:0000313" key="2">
    <source>
        <dbReference type="Proteomes" id="UP001054945"/>
    </source>
</evidence>
<name>A0AAV4MED0_CAEEX</name>
<dbReference type="AlphaFoldDB" id="A0AAV4MED0"/>
<dbReference type="EMBL" id="BPLR01002020">
    <property type="protein sequence ID" value="GIX69164.1"/>
    <property type="molecule type" value="Genomic_DNA"/>
</dbReference>
<gene>
    <name evidence="1" type="ORF">CEXT_302511</name>
</gene>
<comment type="caution">
    <text evidence="1">The sequence shown here is derived from an EMBL/GenBank/DDBJ whole genome shotgun (WGS) entry which is preliminary data.</text>
</comment>
<sequence>MRSEMSLACNRKESDKFVVSWKGPSIRSRPQPPGTIPQRSIKAGSRFTAQQWRVGEKYPILLPFLWI</sequence>
<protein>
    <submittedName>
        <fullName evidence="1">Uncharacterized protein</fullName>
    </submittedName>
</protein>
<organism evidence="1 2">
    <name type="scientific">Caerostris extrusa</name>
    <name type="common">Bark spider</name>
    <name type="synonym">Caerostris bankana</name>
    <dbReference type="NCBI Taxonomy" id="172846"/>
    <lineage>
        <taxon>Eukaryota</taxon>
        <taxon>Metazoa</taxon>
        <taxon>Ecdysozoa</taxon>
        <taxon>Arthropoda</taxon>
        <taxon>Chelicerata</taxon>
        <taxon>Arachnida</taxon>
        <taxon>Araneae</taxon>
        <taxon>Araneomorphae</taxon>
        <taxon>Entelegynae</taxon>
        <taxon>Araneoidea</taxon>
        <taxon>Araneidae</taxon>
        <taxon>Caerostris</taxon>
    </lineage>
</organism>